<dbReference type="InParanoid" id="B0E1B8"/>
<dbReference type="KEGG" id="lbc:LACBIDRAFT_316633"/>
<evidence type="ECO:0000256" key="1">
    <source>
        <dbReference type="SAM" id="MobiDB-lite"/>
    </source>
</evidence>
<protein>
    <submittedName>
        <fullName evidence="2">Predicted protein</fullName>
    </submittedName>
</protein>
<dbReference type="RefSeq" id="XP_001889984.1">
    <property type="nucleotide sequence ID" value="XM_001889949.1"/>
</dbReference>
<evidence type="ECO:0000313" key="3">
    <source>
        <dbReference type="Proteomes" id="UP000001194"/>
    </source>
</evidence>
<dbReference type="HOGENOM" id="CLU_2427402_0_0_1"/>
<name>B0E1B8_LACBS</name>
<accession>B0E1B8</accession>
<dbReference type="GeneID" id="6085636"/>
<organism evidence="3">
    <name type="scientific">Laccaria bicolor (strain S238N-H82 / ATCC MYA-4686)</name>
    <name type="common">Bicoloured deceiver</name>
    <name type="synonym">Laccaria laccata var. bicolor</name>
    <dbReference type="NCBI Taxonomy" id="486041"/>
    <lineage>
        <taxon>Eukaryota</taxon>
        <taxon>Fungi</taxon>
        <taxon>Dikarya</taxon>
        <taxon>Basidiomycota</taxon>
        <taxon>Agaricomycotina</taxon>
        <taxon>Agaricomycetes</taxon>
        <taxon>Agaricomycetidae</taxon>
        <taxon>Agaricales</taxon>
        <taxon>Agaricineae</taxon>
        <taxon>Hydnangiaceae</taxon>
        <taxon>Laccaria</taxon>
    </lineage>
</organism>
<dbReference type="AlphaFoldDB" id="B0E1B8"/>
<evidence type="ECO:0000313" key="2">
    <source>
        <dbReference type="EMBL" id="EDQ99338.1"/>
    </source>
</evidence>
<reference evidence="2 3" key="1">
    <citation type="journal article" date="2008" name="Nature">
        <title>The genome of Laccaria bicolor provides insights into mycorrhizal symbiosis.</title>
        <authorList>
            <person name="Martin F."/>
            <person name="Aerts A."/>
            <person name="Ahren D."/>
            <person name="Brun A."/>
            <person name="Danchin E.G.J."/>
            <person name="Duchaussoy F."/>
            <person name="Gibon J."/>
            <person name="Kohler A."/>
            <person name="Lindquist E."/>
            <person name="Pereda V."/>
            <person name="Salamov A."/>
            <person name="Shapiro H.J."/>
            <person name="Wuyts J."/>
            <person name="Blaudez D."/>
            <person name="Buee M."/>
            <person name="Brokstein P."/>
            <person name="Canbaeck B."/>
            <person name="Cohen D."/>
            <person name="Courty P.E."/>
            <person name="Coutinho P.M."/>
            <person name="Delaruelle C."/>
            <person name="Detter J.C."/>
            <person name="Deveau A."/>
            <person name="DiFazio S."/>
            <person name="Duplessis S."/>
            <person name="Fraissinet-Tachet L."/>
            <person name="Lucic E."/>
            <person name="Frey-Klett P."/>
            <person name="Fourrey C."/>
            <person name="Feussner I."/>
            <person name="Gay G."/>
            <person name="Grimwood J."/>
            <person name="Hoegger P.J."/>
            <person name="Jain P."/>
            <person name="Kilaru S."/>
            <person name="Labbe J."/>
            <person name="Lin Y.C."/>
            <person name="Legue V."/>
            <person name="Le Tacon F."/>
            <person name="Marmeisse R."/>
            <person name="Melayah D."/>
            <person name="Montanini B."/>
            <person name="Muratet M."/>
            <person name="Nehls U."/>
            <person name="Niculita-Hirzel H."/>
            <person name="Oudot-Le Secq M.P."/>
            <person name="Peter M."/>
            <person name="Quesneville H."/>
            <person name="Rajashekar B."/>
            <person name="Reich M."/>
            <person name="Rouhier N."/>
            <person name="Schmutz J."/>
            <person name="Yin T."/>
            <person name="Chalot M."/>
            <person name="Henrissat B."/>
            <person name="Kuees U."/>
            <person name="Lucas S."/>
            <person name="Van de Peer Y."/>
            <person name="Podila G.K."/>
            <person name="Polle A."/>
            <person name="Pukkila P.J."/>
            <person name="Richardson P.M."/>
            <person name="Rouze P."/>
            <person name="Sanders I.R."/>
            <person name="Stajich J.E."/>
            <person name="Tunlid A."/>
            <person name="Tuskan G."/>
            <person name="Grigoriev I.V."/>
        </authorList>
    </citation>
    <scope>NUCLEOTIDE SEQUENCE [LARGE SCALE GENOMIC DNA]</scope>
    <source>
        <strain evidence="3">S238N-H82 / ATCC MYA-4686</strain>
    </source>
</reference>
<gene>
    <name evidence="2" type="ORF">LACBIDRAFT_316633</name>
</gene>
<dbReference type="EMBL" id="DS547166">
    <property type="protein sequence ID" value="EDQ99338.1"/>
    <property type="molecule type" value="Genomic_DNA"/>
</dbReference>
<sequence length="91" mass="10223">MVNMAPPTTTTTHQHPPERLQWPTNCTSRFNCATMAHVIAAHVIIPVWLTKKLPSFLGVLVTPRIGFKWSLMAELGIPTVSYQPRYILVVV</sequence>
<proteinExistence type="predicted"/>
<dbReference type="Proteomes" id="UP000001194">
    <property type="component" value="Unassembled WGS sequence"/>
</dbReference>
<feature type="compositionally biased region" description="Low complexity" evidence="1">
    <location>
        <begin position="1"/>
        <end position="14"/>
    </location>
</feature>
<keyword evidence="3" id="KW-1185">Reference proteome</keyword>
<feature type="region of interest" description="Disordered" evidence="1">
    <location>
        <begin position="1"/>
        <end position="20"/>
    </location>
</feature>